<evidence type="ECO:0000259" key="16">
    <source>
        <dbReference type="Pfam" id="PF22614"/>
    </source>
</evidence>
<evidence type="ECO:0000256" key="7">
    <source>
        <dbReference type="ARBA" id="ARBA00022989"/>
    </source>
</evidence>
<feature type="region of interest" description="Disordered" evidence="12">
    <location>
        <begin position="752"/>
        <end position="775"/>
    </location>
</feature>
<dbReference type="KEGG" id="mis:MICPUN_62884"/>
<feature type="transmembrane region" description="Helical" evidence="13">
    <location>
        <begin position="90"/>
        <end position="108"/>
    </location>
</feature>
<evidence type="ECO:0000256" key="4">
    <source>
        <dbReference type="ARBA" id="ARBA00022692"/>
    </source>
</evidence>
<evidence type="ECO:0000256" key="6">
    <source>
        <dbReference type="ARBA" id="ARBA00022958"/>
    </source>
</evidence>
<gene>
    <name evidence="17" type="ORF">MICPUN_62884</name>
</gene>
<evidence type="ECO:0000259" key="15">
    <source>
        <dbReference type="Pfam" id="PF07885"/>
    </source>
</evidence>
<dbReference type="GO" id="GO:0005267">
    <property type="term" value="F:potassium channel activity"/>
    <property type="evidence" value="ECO:0007669"/>
    <property type="project" value="UniProtKB-KW"/>
</dbReference>
<feature type="region of interest" description="Disordered" evidence="12">
    <location>
        <begin position="1374"/>
        <end position="1426"/>
    </location>
</feature>
<evidence type="ECO:0000256" key="12">
    <source>
        <dbReference type="SAM" id="MobiDB-lite"/>
    </source>
</evidence>
<accession>C1FJS3</accession>
<keyword evidence="5" id="KW-0631">Potassium channel</keyword>
<dbReference type="InterPro" id="IPR047871">
    <property type="entry name" value="K_chnl_Slo-like"/>
</dbReference>
<dbReference type="eggNOG" id="KOG3193">
    <property type="taxonomic scope" value="Eukaryota"/>
</dbReference>
<feature type="region of interest" description="Disordered" evidence="12">
    <location>
        <begin position="1072"/>
        <end position="1097"/>
    </location>
</feature>
<dbReference type="GeneID" id="8248022"/>
<feature type="compositionally biased region" description="Low complexity" evidence="12">
    <location>
        <begin position="624"/>
        <end position="634"/>
    </location>
</feature>
<feature type="transmembrane region" description="Helical" evidence="13">
    <location>
        <begin position="184"/>
        <end position="208"/>
    </location>
</feature>
<evidence type="ECO:0000256" key="1">
    <source>
        <dbReference type="ARBA" id="ARBA00004141"/>
    </source>
</evidence>
<dbReference type="PANTHER" id="PTHR10027:SF10">
    <property type="entry name" value="SLOWPOKE 2, ISOFORM D"/>
    <property type="match status" value="1"/>
</dbReference>
<feature type="domain" description="RCK N-terminal" evidence="16">
    <location>
        <begin position="303"/>
        <end position="418"/>
    </location>
</feature>
<keyword evidence="2" id="KW-0813">Transport</keyword>
<dbReference type="Gene3D" id="1.10.287.70">
    <property type="match status" value="1"/>
</dbReference>
<feature type="region of interest" description="Disordered" evidence="12">
    <location>
        <begin position="1018"/>
        <end position="1058"/>
    </location>
</feature>
<feature type="domain" description="Potassium channel" evidence="15">
    <location>
        <begin position="231"/>
        <end position="275"/>
    </location>
</feature>
<dbReference type="Pfam" id="PF22614">
    <property type="entry name" value="Slo-like_RCK"/>
    <property type="match status" value="1"/>
</dbReference>
<dbReference type="RefSeq" id="XP_002509136.1">
    <property type="nucleotide sequence ID" value="XM_002509090.1"/>
</dbReference>
<proteinExistence type="predicted"/>
<feature type="compositionally biased region" description="Low complexity" evidence="12">
    <location>
        <begin position="1267"/>
        <end position="1284"/>
    </location>
</feature>
<feature type="compositionally biased region" description="Basic and acidic residues" evidence="12">
    <location>
        <begin position="1020"/>
        <end position="1032"/>
    </location>
</feature>
<feature type="compositionally biased region" description="Polar residues" evidence="12">
    <location>
        <begin position="752"/>
        <end position="765"/>
    </location>
</feature>
<dbReference type="Gene3D" id="3.40.50.720">
    <property type="entry name" value="NAD(P)-binding Rossmann-like Domain"/>
    <property type="match status" value="1"/>
</dbReference>
<feature type="compositionally biased region" description="Basic residues" evidence="12">
    <location>
        <begin position="1033"/>
        <end position="1044"/>
    </location>
</feature>
<dbReference type="Pfam" id="PF07885">
    <property type="entry name" value="Ion_trans_2"/>
    <property type="match status" value="1"/>
</dbReference>
<dbReference type="Proteomes" id="UP000002009">
    <property type="component" value="Chromosome 12"/>
</dbReference>
<organism evidence="17 18">
    <name type="scientific">Micromonas commoda (strain RCC299 / NOUM17 / CCMP2709)</name>
    <name type="common">Picoplanktonic green alga</name>
    <dbReference type="NCBI Taxonomy" id="296587"/>
    <lineage>
        <taxon>Eukaryota</taxon>
        <taxon>Viridiplantae</taxon>
        <taxon>Chlorophyta</taxon>
        <taxon>Mamiellophyceae</taxon>
        <taxon>Mamiellales</taxon>
        <taxon>Mamiellaceae</taxon>
        <taxon>Micromonas</taxon>
    </lineage>
</organism>
<keyword evidence="4 13" id="KW-0812">Transmembrane</keyword>
<evidence type="ECO:0000256" key="13">
    <source>
        <dbReference type="SAM" id="Phobius"/>
    </source>
</evidence>
<comment type="subcellular location">
    <subcellularLocation>
        <location evidence="1">Membrane</location>
        <topology evidence="1">Multi-pass membrane protein</topology>
    </subcellularLocation>
</comment>
<dbReference type="EMBL" id="CP001577">
    <property type="protein sequence ID" value="ACO70394.1"/>
    <property type="molecule type" value="Genomic_DNA"/>
</dbReference>
<sequence length="1426" mass="158833">MADYDYDSARMKDASYAEASWDRFLFQQVCGLGGFFTVLILTRLWTSFSHTRFLKRRHKSRIDTLFCLMDIIFSTGSMFSFIAYSDLRAYNIGLTVVEGFFAVFYLAAMMRRLWLKNFDYGVAITFSNFFDSYSVAVILYQIFSGMPTFLTPLFMRSMAALIRYEEMLELGLLNDWFGEVRQRLGLSALRFICITYFFACCGFCIEILGDIDINKDDAVDRIFVSVNPDYEQTILKQLYYVVVTLSTVGYGDISPDTTIHQIFAMLMIVSGVLIASSEVSAIMALKDSIDTGTGQYRRSRFRNSHIIVLGGAVTSGSATLQIFLEELLHPSRPSTMLPDVVLMSEEAPGNGLRRILASPLGRQHVRFIRGSPMDQSALARADAANADMSFIMGDLSCLEHLAHAEDEDTILRASLLQRQLPGLPVRVLLLRPWAKEMARTAGINPLSCLTSGVLNYYRTALSVRVPGVPVLLTTMYSKLAGDWSQLPSSGQPWVREYFTSMRHDVYGAQVGPEYDGMPFLKAAAIIYKNHDVNLLAVQSAPENGGRLCPAGFANGKLHVLAEGDVVMCLGRDVDRVLKAVGSVSKHPDSWRKRFHATRKMAAKLGIRRETFSPTQLNVTALQRGGESVHGAHSVHGVHRRSRSQSQGAGQEDRSAANLNTAPVATPVAAVATLAHSRSLDGYSMDAHTAGKLAKEVAKEMRAEQRKQKRRSDDRQRRVSIEQVFSNPALQGSSTGVLGLDNLNSGDMHDTSSWNVNFPKTKSQPRNPREIAASEARSKRYAYGLTESGAAQMPTMLAHPHPPVPSKFDYKGSLNVTNLCDLAARLSATAAVQDAALVVRQQRAMGLEERDFTPNRTIKRIAQAGNHILVISDAELDEQRWEDIEVLLYRLRGNDGCNIKPIVVVTRTPPSVQRLITWRSIDVYVSEGFNVNVDKGSNANILGFDVAHCIVLLADVCSSDNELLMDRKVLLATSVLERACEGYPNMAPHELLPKVILEFHHPKSVWHVRETKGFGSLASELTDKGAKAHEERRYKKAKDRHRNRRGSHEMPTRASMSAEGHVATLERFRAQQYNDSPMPGRGSSLDGPRPGASLSGRFNSLNPVRAAVDMSKQDTRGGKIIGGLLKFCGVLDMEGNERGSKANYNKYRERFQDQNRLSWIEHPESHTQYARGNVMFRTEVSRVMATVFYTPGLMELVDSLTRDARAGENVGHHPRIWSVPLPEALHGKTVGDAFEWYADSEALVIGVYRNVKKPRRRRRKKRSKGSTDSSSSSSSDSDSDSSSSSSDDDDDSGDEGNRPDHSYVLTAPPHVVRLNPTDTLYIIATTAWAWSNLPELIELRKVFWVIFLQRQFRLKCEQRREKERLEVQKAAGYGVEQTPELDPSSIQALREQSVLLTHQSSHGANGEHRTPSRGPTPPPRPRSTSPP</sequence>
<dbReference type="InterPro" id="IPR003929">
    <property type="entry name" value="K_chnl_BK_asu"/>
</dbReference>
<feature type="domain" description="Calcium-activated potassium channel BK alpha subunit" evidence="14">
    <location>
        <begin position="460"/>
        <end position="537"/>
    </location>
</feature>
<evidence type="ECO:0000313" key="18">
    <source>
        <dbReference type="Proteomes" id="UP000002009"/>
    </source>
</evidence>
<dbReference type="InParanoid" id="C1FJS3"/>
<evidence type="ECO:0000259" key="14">
    <source>
        <dbReference type="Pfam" id="PF03493"/>
    </source>
</evidence>
<feature type="compositionally biased region" description="Pro residues" evidence="12">
    <location>
        <begin position="1413"/>
        <end position="1426"/>
    </location>
</feature>
<feature type="transmembrane region" description="Helical" evidence="13">
    <location>
        <begin position="306"/>
        <end position="324"/>
    </location>
</feature>
<keyword evidence="18" id="KW-1185">Reference proteome</keyword>
<evidence type="ECO:0000256" key="11">
    <source>
        <dbReference type="ARBA" id="ARBA00034430"/>
    </source>
</evidence>
<evidence type="ECO:0000256" key="8">
    <source>
        <dbReference type="ARBA" id="ARBA00023065"/>
    </source>
</evidence>
<dbReference type="InterPro" id="IPR013099">
    <property type="entry name" value="K_chnl_dom"/>
</dbReference>
<evidence type="ECO:0000256" key="9">
    <source>
        <dbReference type="ARBA" id="ARBA00023136"/>
    </source>
</evidence>
<keyword evidence="10" id="KW-0407">Ion channel</keyword>
<feature type="region of interest" description="Disordered" evidence="12">
    <location>
        <begin position="1253"/>
        <end position="1303"/>
    </location>
</feature>
<evidence type="ECO:0000256" key="10">
    <source>
        <dbReference type="ARBA" id="ARBA00023303"/>
    </source>
</evidence>
<dbReference type="GO" id="GO:0016020">
    <property type="term" value="C:membrane"/>
    <property type="evidence" value="ECO:0007669"/>
    <property type="project" value="UniProtKB-SubCell"/>
</dbReference>
<evidence type="ECO:0000256" key="5">
    <source>
        <dbReference type="ARBA" id="ARBA00022826"/>
    </source>
</evidence>
<keyword evidence="3" id="KW-0633">Potassium transport</keyword>
<dbReference type="SUPFAM" id="SSF81324">
    <property type="entry name" value="Voltage-gated potassium channels"/>
    <property type="match status" value="1"/>
</dbReference>
<keyword evidence="7 13" id="KW-1133">Transmembrane helix</keyword>
<dbReference type="PANTHER" id="PTHR10027">
    <property type="entry name" value="CALCIUM-ACTIVATED POTASSIUM CHANNEL ALPHA CHAIN"/>
    <property type="match status" value="1"/>
</dbReference>
<comment type="catalytic activity">
    <reaction evidence="11">
        <text>K(+)(in) = K(+)(out)</text>
        <dbReference type="Rhea" id="RHEA:29463"/>
        <dbReference type="ChEBI" id="CHEBI:29103"/>
    </reaction>
</comment>
<feature type="compositionally biased region" description="Basic residues" evidence="12">
    <location>
        <begin position="1253"/>
        <end position="1263"/>
    </location>
</feature>
<evidence type="ECO:0000256" key="3">
    <source>
        <dbReference type="ARBA" id="ARBA00022538"/>
    </source>
</evidence>
<keyword evidence="8" id="KW-0406">Ion transport</keyword>
<dbReference type="OrthoDB" id="551593at2759"/>
<feature type="compositionally biased region" description="Polar residues" evidence="12">
    <location>
        <begin position="1393"/>
        <end position="1402"/>
    </location>
</feature>
<keyword evidence="9 13" id="KW-0472">Membrane</keyword>
<feature type="transmembrane region" description="Helical" evidence="13">
    <location>
        <begin position="65"/>
        <end position="84"/>
    </location>
</feature>
<feature type="transmembrane region" description="Helical" evidence="13">
    <location>
        <begin position="262"/>
        <end position="285"/>
    </location>
</feature>
<feature type="region of interest" description="Disordered" evidence="12">
    <location>
        <begin position="696"/>
        <end position="723"/>
    </location>
</feature>
<feature type="transmembrane region" description="Helical" evidence="13">
    <location>
        <begin position="25"/>
        <end position="45"/>
    </location>
</feature>
<protein>
    <submittedName>
        <fullName evidence="17">Voltage-gated ion channel superfamily</fullName>
    </submittedName>
</protein>
<reference evidence="17 18" key="1">
    <citation type="journal article" date="2009" name="Science">
        <title>Green evolution and dynamic adaptations revealed by genomes of the marine picoeukaryotes Micromonas.</title>
        <authorList>
            <person name="Worden A.Z."/>
            <person name="Lee J.H."/>
            <person name="Mock T."/>
            <person name="Rouze P."/>
            <person name="Simmons M.P."/>
            <person name="Aerts A.L."/>
            <person name="Allen A.E."/>
            <person name="Cuvelier M.L."/>
            <person name="Derelle E."/>
            <person name="Everett M.V."/>
            <person name="Foulon E."/>
            <person name="Grimwood J."/>
            <person name="Gundlach H."/>
            <person name="Henrissat B."/>
            <person name="Napoli C."/>
            <person name="McDonald S.M."/>
            <person name="Parker M.S."/>
            <person name="Rombauts S."/>
            <person name="Salamov A."/>
            <person name="Von Dassow P."/>
            <person name="Badger J.H."/>
            <person name="Coutinho P.M."/>
            <person name="Demir E."/>
            <person name="Dubchak I."/>
            <person name="Gentemann C."/>
            <person name="Eikrem W."/>
            <person name="Gready J.E."/>
            <person name="John U."/>
            <person name="Lanier W."/>
            <person name="Lindquist E.A."/>
            <person name="Lucas S."/>
            <person name="Mayer K.F."/>
            <person name="Moreau H."/>
            <person name="Not F."/>
            <person name="Otillar R."/>
            <person name="Panaud O."/>
            <person name="Pangilinan J."/>
            <person name="Paulsen I."/>
            <person name="Piegu B."/>
            <person name="Poliakov A."/>
            <person name="Robbens S."/>
            <person name="Schmutz J."/>
            <person name="Toulza E."/>
            <person name="Wyss T."/>
            <person name="Zelensky A."/>
            <person name="Zhou K."/>
            <person name="Armbrust E.V."/>
            <person name="Bhattacharya D."/>
            <person name="Goodenough U.W."/>
            <person name="Van de Peer Y."/>
            <person name="Grigoriev I.V."/>
        </authorList>
    </citation>
    <scope>NUCLEOTIDE SEQUENCE [LARGE SCALE GENOMIC DNA]</scope>
    <source>
        <strain evidence="18">RCC299 / NOUM17</strain>
    </source>
</reference>
<evidence type="ECO:0000313" key="17">
    <source>
        <dbReference type="EMBL" id="ACO70394.1"/>
    </source>
</evidence>
<name>C1FJS3_MICCC</name>
<dbReference type="InterPro" id="IPR003148">
    <property type="entry name" value="RCK_N"/>
</dbReference>
<evidence type="ECO:0000256" key="2">
    <source>
        <dbReference type="ARBA" id="ARBA00022448"/>
    </source>
</evidence>
<dbReference type="Pfam" id="PF03493">
    <property type="entry name" value="BK_channel_a"/>
    <property type="match status" value="1"/>
</dbReference>
<feature type="region of interest" description="Disordered" evidence="12">
    <location>
        <begin position="623"/>
        <end position="660"/>
    </location>
</feature>
<keyword evidence="6" id="KW-0630">Potassium</keyword>
<feature type="compositionally biased region" description="Basic and acidic residues" evidence="12">
    <location>
        <begin position="696"/>
        <end position="719"/>
    </location>
</feature>